<feature type="compositionally biased region" description="Basic residues" evidence="1">
    <location>
        <begin position="370"/>
        <end position="386"/>
    </location>
</feature>
<keyword evidence="3" id="KW-1185">Reference proteome</keyword>
<reference evidence="3" key="1">
    <citation type="submission" date="2013-06" db="EMBL/GenBank/DDBJ databases">
        <authorList>
            <person name="Zhao Q."/>
        </authorList>
    </citation>
    <scope>NUCLEOTIDE SEQUENCE</scope>
    <source>
        <strain evidence="3">cv. W1943</strain>
    </source>
</reference>
<feature type="compositionally biased region" description="Basic residues" evidence="1">
    <location>
        <begin position="395"/>
        <end position="423"/>
    </location>
</feature>
<organism evidence="2 3">
    <name type="scientific">Oryza rufipogon</name>
    <name type="common">Brownbeard rice</name>
    <name type="synonym">Asian wild rice</name>
    <dbReference type="NCBI Taxonomy" id="4529"/>
    <lineage>
        <taxon>Eukaryota</taxon>
        <taxon>Viridiplantae</taxon>
        <taxon>Streptophyta</taxon>
        <taxon>Embryophyta</taxon>
        <taxon>Tracheophyta</taxon>
        <taxon>Spermatophyta</taxon>
        <taxon>Magnoliopsida</taxon>
        <taxon>Liliopsida</taxon>
        <taxon>Poales</taxon>
        <taxon>Poaceae</taxon>
        <taxon>BOP clade</taxon>
        <taxon>Oryzoideae</taxon>
        <taxon>Oryzeae</taxon>
        <taxon>Oryzinae</taxon>
        <taxon>Oryza</taxon>
    </lineage>
</organism>
<protein>
    <submittedName>
        <fullName evidence="2">Uncharacterized protein</fullName>
    </submittedName>
</protein>
<feature type="region of interest" description="Disordered" evidence="1">
    <location>
        <begin position="170"/>
        <end position="228"/>
    </location>
</feature>
<dbReference type="Proteomes" id="UP000008022">
    <property type="component" value="Unassembled WGS sequence"/>
</dbReference>
<accession>A0A0E0P0L9</accession>
<feature type="region of interest" description="Disordered" evidence="1">
    <location>
        <begin position="370"/>
        <end position="555"/>
    </location>
</feature>
<feature type="compositionally biased region" description="Low complexity" evidence="1">
    <location>
        <begin position="457"/>
        <end position="467"/>
    </location>
</feature>
<evidence type="ECO:0000256" key="1">
    <source>
        <dbReference type="SAM" id="MobiDB-lite"/>
    </source>
</evidence>
<reference evidence="2" key="2">
    <citation type="submission" date="2015-06" db="UniProtKB">
        <authorList>
            <consortium name="EnsemblPlants"/>
        </authorList>
    </citation>
    <scope>IDENTIFICATION</scope>
</reference>
<dbReference type="OMA" id="ARDEHHR"/>
<dbReference type="EnsemblPlants" id="ORUFI03G33740.1">
    <property type="protein sequence ID" value="ORUFI03G33740.1"/>
    <property type="gene ID" value="ORUFI03G33740"/>
</dbReference>
<feature type="compositionally biased region" description="Basic residues" evidence="1">
    <location>
        <begin position="198"/>
        <end position="226"/>
    </location>
</feature>
<name>A0A0E0P0L9_ORYRU</name>
<dbReference type="AlphaFoldDB" id="A0A0E0P0L9"/>
<feature type="compositionally biased region" description="Polar residues" evidence="1">
    <location>
        <begin position="506"/>
        <end position="522"/>
    </location>
</feature>
<dbReference type="HOGENOM" id="CLU_491262_0_0_1"/>
<evidence type="ECO:0000313" key="3">
    <source>
        <dbReference type="Proteomes" id="UP000008022"/>
    </source>
</evidence>
<dbReference type="Gramene" id="ORUFI03G33740.1">
    <property type="protein sequence ID" value="ORUFI03G33740.1"/>
    <property type="gene ID" value="ORUFI03G33740"/>
</dbReference>
<feature type="region of interest" description="Disordered" evidence="1">
    <location>
        <begin position="34"/>
        <end position="66"/>
    </location>
</feature>
<feature type="compositionally biased region" description="Basic and acidic residues" evidence="1">
    <location>
        <begin position="468"/>
        <end position="478"/>
    </location>
</feature>
<feature type="compositionally biased region" description="Basic residues" evidence="1">
    <location>
        <begin position="446"/>
        <end position="455"/>
    </location>
</feature>
<sequence>MHPSRHSLRAALVVVGTWPVRRAPHHHLILASSKRSIPGGAARRGVSSRPIPPPPTQLRKRKRWPSDRLSCGTTTCLAYLVFASSSIWKQETDLEREREPTAISYLAKQPSNLVCLSLQEAAFLRVRVRERERERDGREEAASASSSSLGILAAHSSSLFSVAVLHRHQLRRRRRQPPAAGVHRAPPPVDDHHQGAPLRHRPGRHLRLRRHGHLPPPRRRQRRHPQLRVLAGRGRRVGRRASPVHLVAGDLRRLLGQRGPLRRHVAGVAARPGAAEHPRRAAAQLQREGVHRARHGRAGELRPALLGGVQAGARRRARPAPGLPEQDRRAVPHQPVPLLRVPERPAAGDAGVLPVPAQRRAARRRLGAHLHQHVRRAGGRRPRRAGRQGVQGRGDRRRRDRVAAQRRGRRGRRHRGERARVRLGARVAPPVHGRHAARAGEARGHVPVRRVRRGPQAREAVGEVVRAVPDHHPRRDVPDGADEERHRRRSGTSHGAGAGGADPSGQAITCSGETAGATTTGDSIAAGLGGGGRAFSPVRAGDGDDDGEGSSSCCL</sequence>
<proteinExistence type="predicted"/>
<evidence type="ECO:0000313" key="2">
    <source>
        <dbReference type="EnsemblPlants" id="ORUFI03G33740.1"/>
    </source>
</evidence>